<name>A0A6M1TP61_9RHOB</name>
<evidence type="ECO:0000313" key="3">
    <source>
        <dbReference type="Proteomes" id="UP000474758"/>
    </source>
</evidence>
<protein>
    <submittedName>
        <fullName evidence="2">Uncharacterized protein</fullName>
    </submittedName>
</protein>
<accession>A0A6M1TP61</accession>
<feature type="region of interest" description="Disordered" evidence="1">
    <location>
        <begin position="1"/>
        <end position="29"/>
    </location>
</feature>
<dbReference type="RefSeq" id="WP_165047092.1">
    <property type="nucleotide sequence ID" value="NZ_JAALFE010000002.1"/>
</dbReference>
<comment type="caution">
    <text evidence="2">The sequence shown here is derived from an EMBL/GenBank/DDBJ whole genome shotgun (WGS) entry which is preliminary data.</text>
</comment>
<gene>
    <name evidence="2" type="ORF">G5V65_03445</name>
</gene>
<dbReference type="Proteomes" id="UP000474758">
    <property type="component" value="Unassembled WGS sequence"/>
</dbReference>
<evidence type="ECO:0000256" key="1">
    <source>
        <dbReference type="SAM" id="MobiDB-lite"/>
    </source>
</evidence>
<proteinExistence type="predicted"/>
<evidence type="ECO:0000313" key="2">
    <source>
        <dbReference type="EMBL" id="NGQ89938.1"/>
    </source>
</evidence>
<reference evidence="2 3" key="1">
    <citation type="submission" date="2020-02" db="EMBL/GenBank/DDBJ databases">
        <title>Rhodobacter translucens sp. nov., a novel bacterium isolated from activated sludge.</title>
        <authorList>
            <person name="Liu J."/>
        </authorList>
    </citation>
    <scope>NUCLEOTIDE SEQUENCE [LARGE SCALE GENOMIC DNA]</scope>
    <source>
        <strain evidence="2 3">HX-7-19</strain>
    </source>
</reference>
<organism evidence="2 3">
    <name type="scientific">Paragemmobacter kunshanensis</name>
    <dbReference type="NCBI Taxonomy" id="2583234"/>
    <lineage>
        <taxon>Bacteria</taxon>
        <taxon>Pseudomonadati</taxon>
        <taxon>Pseudomonadota</taxon>
        <taxon>Alphaproteobacteria</taxon>
        <taxon>Rhodobacterales</taxon>
        <taxon>Paracoccaceae</taxon>
        <taxon>Paragemmobacter</taxon>
    </lineage>
</organism>
<sequence>MSRIKKRVAHGKKIARPPTKPKRYAKADGPKKDVGTFFFRGVVADELDYAKDMFLMPFLTVKKAVVSGLQRNALEIQKYRRRAPKTGGDMMNKSGN</sequence>
<keyword evidence="3" id="KW-1185">Reference proteome</keyword>
<feature type="compositionally biased region" description="Basic residues" evidence="1">
    <location>
        <begin position="1"/>
        <end position="24"/>
    </location>
</feature>
<dbReference type="EMBL" id="JAALFE010000002">
    <property type="protein sequence ID" value="NGQ89938.1"/>
    <property type="molecule type" value="Genomic_DNA"/>
</dbReference>
<dbReference type="AlphaFoldDB" id="A0A6M1TP61"/>